<comment type="subcellular location">
    <subcellularLocation>
        <location evidence="1">Membrane</location>
        <topology evidence="1">Multi-pass membrane protein</topology>
    </subcellularLocation>
</comment>
<reference evidence="10" key="1">
    <citation type="submission" date="2022-07" db="EMBL/GenBank/DDBJ databases">
        <authorList>
            <person name="Trinca V."/>
            <person name="Uliana J.V.C."/>
            <person name="Torres T.T."/>
            <person name="Ward R.J."/>
            <person name="Monesi N."/>
        </authorList>
    </citation>
    <scope>NUCLEOTIDE SEQUENCE</scope>
    <source>
        <strain evidence="10">HSMRA1968</strain>
        <tissue evidence="10">Whole embryos</tissue>
    </source>
</reference>
<feature type="transmembrane region" description="Helical" evidence="8">
    <location>
        <begin position="323"/>
        <end position="340"/>
    </location>
</feature>
<dbReference type="OrthoDB" id="2985014at2759"/>
<keyword evidence="4" id="KW-0769">Symport</keyword>
<dbReference type="CDD" id="cd17318">
    <property type="entry name" value="MFS_SLC17"/>
    <property type="match status" value="1"/>
</dbReference>
<dbReference type="Pfam" id="PF07690">
    <property type="entry name" value="MFS_1"/>
    <property type="match status" value="1"/>
</dbReference>
<organism evidence="10 11">
    <name type="scientific">Pseudolycoriella hygida</name>
    <dbReference type="NCBI Taxonomy" id="35572"/>
    <lineage>
        <taxon>Eukaryota</taxon>
        <taxon>Metazoa</taxon>
        <taxon>Ecdysozoa</taxon>
        <taxon>Arthropoda</taxon>
        <taxon>Hexapoda</taxon>
        <taxon>Insecta</taxon>
        <taxon>Pterygota</taxon>
        <taxon>Neoptera</taxon>
        <taxon>Endopterygota</taxon>
        <taxon>Diptera</taxon>
        <taxon>Nematocera</taxon>
        <taxon>Sciaroidea</taxon>
        <taxon>Sciaridae</taxon>
        <taxon>Pseudolycoriella</taxon>
    </lineage>
</organism>
<evidence type="ECO:0000256" key="3">
    <source>
        <dbReference type="ARBA" id="ARBA00022692"/>
    </source>
</evidence>
<evidence type="ECO:0000256" key="4">
    <source>
        <dbReference type="ARBA" id="ARBA00022847"/>
    </source>
</evidence>
<evidence type="ECO:0000313" key="11">
    <source>
        <dbReference type="Proteomes" id="UP001151699"/>
    </source>
</evidence>
<keyword evidence="6 8" id="KW-0472">Membrane</keyword>
<keyword evidence="3 8" id="KW-0812">Transmembrane</keyword>
<evidence type="ECO:0000256" key="8">
    <source>
        <dbReference type="SAM" id="Phobius"/>
    </source>
</evidence>
<feature type="transmembrane region" description="Helical" evidence="8">
    <location>
        <begin position="20"/>
        <end position="40"/>
    </location>
</feature>
<dbReference type="InterPro" id="IPR050382">
    <property type="entry name" value="MFS_Na/Anion_cotransporter"/>
</dbReference>
<evidence type="ECO:0000313" key="10">
    <source>
        <dbReference type="EMBL" id="KAJ6648408.1"/>
    </source>
</evidence>
<feature type="transmembrane region" description="Helical" evidence="8">
    <location>
        <begin position="155"/>
        <end position="179"/>
    </location>
</feature>
<proteinExistence type="predicted"/>
<dbReference type="GO" id="GO:0015293">
    <property type="term" value="F:symporter activity"/>
    <property type="evidence" value="ECO:0007669"/>
    <property type="project" value="UniProtKB-KW"/>
</dbReference>
<feature type="transmembrane region" description="Helical" evidence="8">
    <location>
        <begin position="451"/>
        <end position="473"/>
    </location>
</feature>
<feature type="region of interest" description="Disordered" evidence="7">
    <location>
        <begin position="483"/>
        <end position="514"/>
    </location>
</feature>
<feature type="transmembrane region" description="Helical" evidence="8">
    <location>
        <begin position="127"/>
        <end position="149"/>
    </location>
</feature>
<evidence type="ECO:0000256" key="1">
    <source>
        <dbReference type="ARBA" id="ARBA00004141"/>
    </source>
</evidence>
<comment type="caution">
    <text evidence="10">The sequence shown here is derived from an EMBL/GenBank/DDBJ whole genome shotgun (WGS) entry which is preliminary data.</text>
</comment>
<sequence length="514" mass="56254">MADSVPAKGNVLGNLVPARYILAVLGSIAMSIVYGLKVNLSVAMVAMLNHTAILEASNQTLSHAVTNKTLTVGDDACQASSSEGGVEDGPFNWSEPLQGTILSCYFWGYLVSQLPGARIAENFSAKWVMFFSVAINIVCTILTPVMSNISYVGMILMRVGEGIGGGVTFPAMHVMLASWAPPTERSMMSSIVYAGTSLGTVASMLMAGILAGNWGWESVFYVMGGLSLIWTILWIWLVQDTPNKQPLISEEERSFIRTSLGTVDSHNKFKPKRSVPWYEVFTSVPFYAILVAHICSNFGWYMLLIELPFYMKQVLKFNIKENAVATSLPFLTMWMFSMIISKTLDSLRSKGKISTTMARKIATLFASAVPMVCLLILCFIGCQRYLAVVIMGIAITSIGGMFCGFLSNHIDIAPNFAGTLMALTNTAATIGGIFVPIFVGAVTHGNQTIEAWRTIFFVTITLYVIEILVYTVCGSGEEQSWNTTGEIPQHFEEGTPLKASERERDEKDSYTENK</sequence>
<dbReference type="GO" id="GO:0016020">
    <property type="term" value="C:membrane"/>
    <property type="evidence" value="ECO:0007669"/>
    <property type="project" value="UniProtKB-SubCell"/>
</dbReference>
<dbReference type="AlphaFoldDB" id="A0A9Q0NDN9"/>
<dbReference type="GO" id="GO:0006820">
    <property type="term" value="P:monoatomic anion transport"/>
    <property type="evidence" value="ECO:0007669"/>
    <property type="project" value="TreeGrafter"/>
</dbReference>
<dbReference type="PANTHER" id="PTHR11662:SF457">
    <property type="entry name" value="MAJOR FACILITATOR SUPERFAMILY TRANSPORTER 3"/>
    <property type="match status" value="1"/>
</dbReference>
<feature type="transmembrane region" description="Helical" evidence="8">
    <location>
        <begin position="191"/>
        <end position="212"/>
    </location>
</feature>
<evidence type="ECO:0000256" key="7">
    <source>
        <dbReference type="SAM" id="MobiDB-lite"/>
    </source>
</evidence>
<dbReference type="PROSITE" id="PS50850">
    <property type="entry name" value="MFS"/>
    <property type="match status" value="1"/>
</dbReference>
<evidence type="ECO:0000259" key="9">
    <source>
        <dbReference type="PROSITE" id="PS50850"/>
    </source>
</evidence>
<dbReference type="EMBL" id="WJQU01000001">
    <property type="protein sequence ID" value="KAJ6648408.1"/>
    <property type="molecule type" value="Genomic_DNA"/>
</dbReference>
<evidence type="ECO:0000256" key="6">
    <source>
        <dbReference type="ARBA" id="ARBA00023136"/>
    </source>
</evidence>
<name>A0A9Q0NDN9_9DIPT</name>
<feature type="transmembrane region" description="Helical" evidence="8">
    <location>
        <begin position="361"/>
        <end position="380"/>
    </location>
</feature>
<keyword evidence="11" id="KW-1185">Reference proteome</keyword>
<dbReference type="FunFam" id="1.20.1250.20:FF:000003">
    <property type="entry name" value="Solute carrier family 17 member 3"/>
    <property type="match status" value="1"/>
</dbReference>
<dbReference type="InterPro" id="IPR020846">
    <property type="entry name" value="MFS_dom"/>
</dbReference>
<keyword evidence="5 8" id="KW-1133">Transmembrane helix</keyword>
<evidence type="ECO:0000256" key="2">
    <source>
        <dbReference type="ARBA" id="ARBA00022448"/>
    </source>
</evidence>
<feature type="transmembrane region" description="Helical" evidence="8">
    <location>
        <begin position="386"/>
        <end position="406"/>
    </location>
</feature>
<dbReference type="InterPro" id="IPR036259">
    <property type="entry name" value="MFS_trans_sf"/>
</dbReference>
<protein>
    <submittedName>
        <fullName evidence="10">Sialin</fullName>
    </submittedName>
</protein>
<dbReference type="PANTHER" id="PTHR11662">
    <property type="entry name" value="SOLUTE CARRIER FAMILY 17"/>
    <property type="match status" value="1"/>
</dbReference>
<feature type="compositionally biased region" description="Basic and acidic residues" evidence="7">
    <location>
        <begin position="489"/>
        <end position="514"/>
    </location>
</feature>
<feature type="transmembrane region" description="Helical" evidence="8">
    <location>
        <begin position="218"/>
        <end position="238"/>
    </location>
</feature>
<dbReference type="Gene3D" id="1.20.1250.20">
    <property type="entry name" value="MFS general substrate transporter like domains"/>
    <property type="match status" value="1"/>
</dbReference>
<keyword evidence="2" id="KW-0813">Transport</keyword>
<evidence type="ECO:0000256" key="5">
    <source>
        <dbReference type="ARBA" id="ARBA00022989"/>
    </source>
</evidence>
<feature type="transmembrane region" description="Helical" evidence="8">
    <location>
        <begin position="277"/>
        <end position="303"/>
    </location>
</feature>
<dbReference type="Proteomes" id="UP001151699">
    <property type="component" value="Chromosome A"/>
</dbReference>
<accession>A0A9Q0NDN9</accession>
<feature type="transmembrane region" description="Helical" evidence="8">
    <location>
        <begin position="418"/>
        <end position="439"/>
    </location>
</feature>
<feature type="domain" description="Major facilitator superfamily (MFS) profile" evidence="9">
    <location>
        <begin position="27"/>
        <end position="478"/>
    </location>
</feature>
<gene>
    <name evidence="10" type="primary">SLC17A5_11</name>
    <name evidence="10" type="ORF">Bhyg_03636</name>
</gene>
<dbReference type="SUPFAM" id="SSF103473">
    <property type="entry name" value="MFS general substrate transporter"/>
    <property type="match status" value="1"/>
</dbReference>
<dbReference type="InterPro" id="IPR011701">
    <property type="entry name" value="MFS"/>
</dbReference>